<reference evidence="3" key="1">
    <citation type="journal article" date="2014" name="Int. J. Syst. Evol. Microbiol.">
        <title>Complete genome sequence of Corynebacterium casei LMG S-19264T (=DSM 44701T), isolated from a smear-ripened cheese.</title>
        <authorList>
            <consortium name="US DOE Joint Genome Institute (JGI-PGF)"/>
            <person name="Walter F."/>
            <person name="Albersmeier A."/>
            <person name="Kalinowski J."/>
            <person name="Ruckert C."/>
        </authorList>
    </citation>
    <scope>NUCLEOTIDE SEQUENCE</scope>
    <source>
        <strain evidence="3">VKM Ac-1401</strain>
    </source>
</reference>
<dbReference type="Pfam" id="PF04422">
    <property type="entry name" value="FrhB_FdhB_N"/>
    <property type="match status" value="1"/>
</dbReference>
<name>A0A9W6H8P5_9MICO</name>
<protein>
    <recommendedName>
        <fullName evidence="5">Coenzyme F420 hydrogenase</fullName>
    </recommendedName>
</protein>
<dbReference type="InterPro" id="IPR045220">
    <property type="entry name" value="FRHB/FDHB/HCAR-like"/>
</dbReference>
<feature type="domain" description="Coenzyme F420 hydrogenase/dehydrogenase beta subunit C-terminal" evidence="2">
    <location>
        <begin position="212"/>
        <end position="381"/>
    </location>
</feature>
<dbReference type="InterPro" id="IPR007516">
    <property type="entry name" value="Co_F420_Hydgase/DH_bsu_N"/>
</dbReference>
<feature type="domain" description="Coenzyme F420 hydrogenase/dehydrogenase beta subunit N-terminal" evidence="1">
    <location>
        <begin position="128"/>
        <end position="200"/>
    </location>
</feature>
<dbReference type="AlphaFoldDB" id="A0A9W6H8P5"/>
<reference evidence="3" key="2">
    <citation type="submission" date="2023-01" db="EMBL/GenBank/DDBJ databases">
        <authorList>
            <person name="Sun Q."/>
            <person name="Evtushenko L."/>
        </authorList>
    </citation>
    <scope>NUCLEOTIDE SEQUENCE</scope>
    <source>
        <strain evidence="3">VKM Ac-1401</strain>
    </source>
</reference>
<evidence type="ECO:0000259" key="2">
    <source>
        <dbReference type="Pfam" id="PF04432"/>
    </source>
</evidence>
<dbReference type="EMBL" id="BSEN01000003">
    <property type="protein sequence ID" value="GLJ75402.1"/>
    <property type="molecule type" value="Genomic_DNA"/>
</dbReference>
<organism evidence="3 4">
    <name type="scientific">Leifsonia poae</name>
    <dbReference type="NCBI Taxonomy" id="110933"/>
    <lineage>
        <taxon>Bacteria</taxon>
        <taxon>Bacillati</taxon>
        <taxon>Actinomycetota</taxon>
        <taxon>Actinomycetes</taxon>
        <taxon>Micrococcales</taxon>
        <taxon>Microbacteriaceae</taxon>
        <taxon>Leifsonia</taxon>
    </lineage>
</organism>
<comment type="caution">
    <text evidence="3">The sequence shown here is derived from an EMBL/GenBank/DDBJ whole genome shotgun (WGS) entry which is preliminary data.</text>
</comment>
<dbReference type="PANTHER" id="PTHR31332">
    <property type="entry name" value="7-HYDROXYMETHYL CHLOROPHYLL A REDUCTASE, CHLOROPLASTIC"/>
    <property type="match status" value="1"/>
</dbReference>
<dbReference type="RefSeq" id="WP_271176083.1">
    <property type="nucleotide sequence ID" value="NZ_BAAAJO010000001.1"/>
</dbReference>
<gene>
    <name evidence="3" type="ORF">GCM10017584_09760</name>
</gene>
<keyword evidence="4" id="KW-1185">Reference proteome</keyword>
<dbReference type="Pfam" id="PF04432">
    <property type="entry name" value="FrhB_FdhB_C"/>
    <property type="match status" value="1"/>
</dbReference>
<accession>A0A9W6H8P5</accession>
<evidence type="ECO:0000313" key="4">
    <source>
        <dbReference type="Proteomes" id="UP001142372"/>
    </source>
</evidence>
<dbReference type="InterPro" id="IPR007525">
    <property type="entry name" value="FrhB_FdhB_C"/>
</dbReference>
<evidence type="ECO:0000259" key="1">
    <source>
        <dbReference type="Pfam" id="PF04422"/>
    </source>
</evidence>
<proteinExistence type="predicted"/>
<dbReference type="Proteomes" id="UP001142372">
    <property type="component" value="Unassembled WGS sequence"/>
</dbReference>
<dbReference type="GO" id="GO:0090415">
    <property type="term" value="F:7-hydroxymethyl chlorophyll a reductase activity"/>
    <property type="evidence" value="ECO:0007669"/>
    <property type="project" value="TreeGrafter"/>
</dbReference>
<dbReference type="PANTHER" id="PTHR31332:SF0">
    <property type="entry name" value="7-HYDROXYMETHYL CHLOROPHYLL A REDUCTASE, CHLOROPLASTIC"/>
    <property type="match status" value="1"/>
</dbReference>
<dbReference type="GO" id="GO:0033354">
    <property type="term" value="P:chlorophyll cycle"/>
    <property type="evidence" value="ECO:0007669"/>
    <property type="project" value="TreeGrafter"/>
</dbReference>
<evidence type="ECO:0000313" key="3">
    <source>
        <dbReference type="EMBL" id="GLJ75402.1"/>
    </source>
</evidence>
<evidence type="ECO:0008006" key="5">
    <source>
        <dbReference type="Google" id="ProtNLM"/>
    </source>
</evidence>
<sequence length="448" mass="46112">MTTGIEQTAALSPAAARLDAAIARVVASGNCSGCGACALLDPGLEMRMSPDGFLRPTRVSPAPADATVAADLADAADIADAADVAVVTDVDDDAVRRFDAACPGVTVSAARPPGSTRHPTMGPVVRAWKAWATDSDIRHRGSSGGALTAIAAWLLETGQAARMVGATADSSEPRRTVSVTIMSRADAVAAAGSRYAPTANAAQPAALQNGSVFVGKPCEASAIRSLVGSRPAAAAAEAGGDPVILSFFCAGTPSQHATDALVSSLGVSADEPLADLWYRGRGWPGRFTAVRRDGASVDASYDESWGSTLGPSVQWRCKICADGVGESADITAADFWRADAHGYPVFAEGAGRSALIARTERGYEIVLQAVEAGVISVTPMDIDDLAAVQPLQTTRRSTLAGRLVGSRLAGGPVPSFRGFGLLVLAVGRLRETVRMARGTYQRRKRAAP</sequence>